<feature type="non-terminal residue" evidence="1">
    <location>
        <position position="191"/>
    </location>
</feature>
<name>A0A9N9JIV8_9GLOM</name>
<dbReference type="OrthoDB" id="2437624at2759"/>
<evidence type="ECO:0000313" key="1">
    <source>
        <dbReference type="EMBL" id="CAG8783255.1"/>
    </source>
</evidence>
<sequence length="191" mass="21761">NKYEFCSCNKEKKAKPSIKRAYSRVFKSQHENPSQAALIRTRNDLFGYKLNLDNEFSFILCSTCNSNFQRLNKHTDQKKISIESTIGLEDLHTIEIVSANDECLLSVDKEGFNLEVKLLVKSGSITNPAKWTKLPSVNYVKFSDALHKEIISILDNENIKKKHYLVAYKNSAANGAGTQLMDLCDFEKFLD</sequence>
<protein>
    <submittedName>
        <fullName evidence="1">9816_t:CDS:1</fullName>
    </submittedName>
</protein>
<accession>A0A9N9JIV8</accession>
<feature type="non-terminal residue" evidence="1">
    <location>
        <position position="1"/>
    </location>
</feature>
<gene>
    <name evidence="1" type="ORF">AMORRO_LOCUS17501</name>
</gene>
<organism evidence="1 2">
    <name type="scientific">Acaulospora morrowiae</name>
    <dbReference type="NCBI Taxonomy" id="94023"/>
    <lineage>
        <taxon>Eukaryota</taxon>
        <taxon>Fungi</taxon>
        <taxon>Fungi incertae sedis</taxon>
        <taxon>Mucoromycota</taxon>
        <taxon>Glomeromycotina</taxon>
        <taxon>Glomeromycetes</taxon>
        <taxon>Diversisporales</taxon>
        <taxon>Acaulosporaceae</taxon>
        <taxon>Acaulospora</taxon>
    </lineage>
</organism>
<keyword evidence="2" id="KW-1185">Reference proteome</keyword>
<proteinExistence type="predicted"/>
<reference evidence="1" key="1">
    <citation type="submission" date="2021-06" db="EMBL/GenBank/DDBJ databases">
        <authorList>
            <person name="Kallberg Y."/>
            <person name="Tangrot J."/>
            <person name="Rosling A."/>
        </authorList>
    </citation>
    <scope>NUCLEOTIDE SEQUENCE</scope>
    <source>
        <strain evidence="1">CL551</strain>
    </source>
</reference>
<comment type="caution">
    <text evidence="1">The sequence shown here is derived from an EMBL/GenBank/DDBJ whole genome shotgun (WGS) entry which is preliminary data.</text>
</comment>
<dbReference type="AlphaFoldDB" id="A0A9N9JIV8"/>
<dbReference type="EMBL" id="CAJVPV010054480">
    <property type="protein sequence ID" value="CAG8783255.1"/>
    <property type="molecule type" value="Genomic_DNA"/>
</dbReference>
<dbReference type="Proteomes" id="UP000789342">
    <property type="component" value="Unassembled WGS sequence"/>
</dbReference>
<evidence type="ECO:0000313" key="2">
    <source>
        <dbReference type="Proteomes" id="UP000789342"/>
    </source>
</evidence>